<dbReference type="PIR" id="F83736">
    <property type="entry name" value="F83736"/>
</dbReference>
<dbReference type="Pfam" id="PF12840">
    <property type="entry name" value="HTH_20"/>
    <property type="match status" value="1"/>
</dbReference>
<name>Q9KF05_HALH5</name>
<dbReference type="PANTHER" id="PTHR33154:SF33">
    <property type="entry name" value="TRANSCRIPTIONAL REPRESSOR SDPR"/>
    <property type="match status" value="1"/>
</dbReference>
<dbReference type="AlphaFoldDB" id="Q9KF05"/>
<accession>Q9KF05</accession>
<dbReference type="EMBL" id="BA000004">
    <property type="protein sequence ID" value="BAB04413.1"/>
    <property type="molecule type" value="Genomic_DNA"/>
</dbReference>
<dbReference type="eggNOG" id="COG0640">
    <property type="taxonomic scope" value="Bacteria"/>
</dbReference>
<dbReference type="InterPro" id="IPR036388">
    <property type="entry name" value="WH-like_DNA-bd_sf"/>
</dbReference>
<dbReference type="Gene3D" id="1.10.10.10">
    <property type="entry name" value="Winged helix-like DNA-binding domain superfamily/Winged helix DNA-binding domain"/>
    <property type="match status" value="1"/>
</dbReference>
<keyword evidence="2" id="KW-0238">DNA-binding</keyword>
<dbReference type="CDD" id="cd00090">
    <property type="entry name" value="HTH_ARSR"/>
    <property type="match status" value="1"/>
</dbReference>
<dbReference type="GO" id="GO:0003677">
    <property type="term" value="F:DNA binding"/>
    <property type="evidence" value="ECO:0007669"/>
    <property type="project" value="UniProtKB-KW"/>
</dbReference>
<keyword evidence="3" id="KW-0804">Transcription</keyword>
<evidence type="ECO:0000313" key="5">
    <source>
        <dbReference type="EMBL" id="BAB04413.1"/>
    </source>
</evidence>
<dbReference type="Proteomes" id="UP000001258">
    <property type="component" value="Chromosome"/>
</dbReference>
<dbReference type="HOGENOM" id="CLU_097806_0_0_9"/>
<dbReference type="SMART" id="SM00418">
    <property type="entry name" value="HTH_ARSR"/>
    <property type="match status" value="1"/>
</dbReference>
<dbReference type="InterPro" id="IPR036390">
    <property type="entry name" value="WH_DNA-bd_sf"/>
</dbReference>
<dbReference type="PRINTS" id="PR00778">
    <property type="entry name" value="HTHARSR"/>
</dbReference>
<dbReference type="OrthoDB" id="9799175at2"/>
<keyword evidence="1" id="KW-0805">Transcription regulation</keyword>
<organism evidence="5 6">
    <name type="scientific">Halalkalibacterium halodurans (strain ATCC BAA-125 / DSM 18197 / FERM 7344 / JCM 9153 / C-125)</name>
    <name type="common">Bacillus halodurans</name>
    <dbReference type="NCBI Taxonomy" id="272558"/>
    <lineage>
        <taxon>Bacteria</taxon>
        <taxon>Bacillati</taxon>
        <taxon>Bacillota</taxon>
        <taxon>Bacilli</taxon>
        <taxon>Bacillales</taxon>
        <taxon>Bacillaceae</taxon>
        <taxon>Halalkalibacterium (ex Joshi et al. 2022)</taxon>
    </lineage>
</organism>
<gene>
    <name evidence="5" type="ordered locus">BH0694</name>
</gene>
<keyword evidence="6" id="KW-1185">Reference proteome</keyword>
<reference evidence="5 6" key="1">
    <citation type="journal article" date="2000" name="Nucleic Acids Res.">
        <title>Complete genome sequence of the alkaliphilic bacterium Bacillus halodurans and genomic sequence comparison with Bacillus subtilis.</title>
        <authorList>
            <person name="Takami H."/>
            <person name="Nakasone K."/>
            <person name="Takaki Y."/>
            <person name="Maeno G."/>
            <person name="Sasaki R."/>
            <person name="Masui N."/>
            <person name="Fuji F."/>
            <person name="Hirama C."/>
            <person name="Nakamura Y."/>
            <person name="Ogasawara N."/>
            <person name="Kuhara S."/>
            <person name="Horikoshi K."/>
        </authorList>
    </citation>
    <scope>NUCLEOTIDE SEQUENCE [LARGE SCALE GENOMIC DNA]</scope>
    <source>
        <strain evidence="6">ATCC BAA-125 / DSM 18197 / FERM 7344 / JCM 9153 / C-125</strain>
    </source>
</reference>
<dbReference type="STRING" id="272558.gene:10726568"/>
<dbReference type="InterPro" id="IPR001845">
    <property type="entry name" value="HTH_ArsR_DNA-bd_dom"/>
</dbReference>
<sequence>MDTKTFSALAEQNRLRIVELLRDGPLPVGEIANRVGLRQPQASKHLRVLLEAGLVEVKVEANRRIYTLRQEPFQALHEWLETYNTIWNERFNSLDRYLQELQTKKQKDT</sequence>
<evidence type="ECO:0000313" key="6">
    <source>
        <dbReference type="Proteomes" id="UP000001258"/>
    </source>
</evidence>
<dbReference type="InterPro" id="IPR051081">
    <property type="entry name" value="HTH_MetalResp_TranReg"/>
</dbReference>
<dbReference type="RefSeq" id="WP_010896867.1">
    <property type="nucleotide sequence ID" value="NC_002570.2"/>
</dbReference>
<proteinExistence type="predicted"/>
<evidence type="ECO:0000256" key="2">
    <source>
        <dbReference type="ARBA" id="ARBA00023125"/>
    </source>
</evidence>
<dbReference type="InterPro" id="IPR011991">
    <property type="entry name" value="ArsR-like_HTH"/>
</dbReference>
<evidence type="ECO:0000256" key="3">
    <source>
        <dbReference type="ARBA" id="ARBA00023163"/>
    </source>
</evidence>
<dbReference type="KEGG" id="bha:BH0694"/>
<evidence type="ECO:0000259" key="4">
    <source>
        <dbReference type="PROSITE" id="PS50987"/>
    </source>
</evidence>
<feature type="domain" description="HTH arsR-type" evidence="4">
    <location>
        <begin position="1"/>
        <end position="88"/>
    </location>
</feature>
<dbReference type="PROSITE" id="PS50987">
    <property type="entry name" value="HTH_ARSR_2"/>
    <property type="match status" value="1"/>
</dbReference>
<dbReference type="PANTHER" id="PTHR33154">
    <property type="entry name" value="TRANSCRIPTIONAL REGULATOR, ARSR FAMILY"/>
    <property type="match status" value="1"/>
</dbReference>
<dbReference type="GeneID" id="87596266"/>
<evidence type="ECO:0000256" key="1">
    <source>
        <dbReference type="ARBA" id="ARBA00023015"/>
    </source>
</evidence>
<dbReference type="NCBIfam" id="NF033788">
    <property type="entry name" value="HTH_metalloreg"/>
    <property type="match status" value="1"/>
</dbReference>
<dbReference type="SUPFAM" id="SSF46785">
    <property type="entry name" value="Winged helix' DNA-binding domain"/>
    <property type="match status" value="1"/>
</dbReference>
<protein>
    <submittedName>
        <fullName evidence="5">Transcriptional regulator (ArsR family)</fullName>
    </submittedName>
</protein>
<dbReference type="GO" id="GO:0003700">
    <property type="term" value="F:DNA-binding transcription factor activity"/>
    <property type="evidence" value="ECO:0007669"/>
    <property type="project" value="InterPro"/>
</dbReference>